<gene>
    <name evidence="2" type="ORF">HNP33_003329</name>
</gene>
<organism evidence="2 3">
    <name type="scientific">Comamonas odontotermitis</name>
    <dbReference type="NCBI Taxonomy" id="379895"/>
    <lineage>
        <taxon>Bacteria</taxon>
        <taxon>Pseudomonadati</taxon>
        <taxon>Pseudomonadota</taxon>
        <taxon>Betaproteobacteria</taxon>
        <taxon>Burkholderiales</taxon>
        <taxon>Comamonadaceae</taxon>
        <taxon>Comamonas</taxon>
    </lineage>
</organism>
<dbReference type="InterPro" id="IPR015005">
    <property type="entry name" value="DUF1854"/>
</dbReference>
<proteinExistence type="predicted"/>
<dbReference type="RefSeq" id="WP_184710426.1">
    <property type="nucleotide sequence ID" value="NZ_JACHKZ010000025.1"/>
</dbReference>
<sequence length="166" mass="18250">MNTNLTPAATPLNAPMPLSRNPFGRLVLQKEDGTSAVVNPVRAFPLSAPVHGISLVAEDGKEALWIPDLDAVDAAARALLDEDLAAREFQPLIERILSVSTFSVPSIWEVETDRGPVRMTLKAEEDIRKLGSRQNLLITSADGVHYKLPDTTRLDKASRKLLERFL</sequence>
<evidence type="ECO:0000313" key="2">
    <source>
        <dbReference type="EMBL" id="MBB6579219.1"/>
    </source>
</evidence>
<protein>
    <recommendedName>
        <fullName evidence="1">DUF1854 domain-containing protein</fullName>
    </recommendedName>
</protein>
<comment type="caution">
    <text evidence="2">The sequence shown here is derived from an EMBL/GenBank/DDBJ whole genome shotgun (WGS) entry which is preliminary data.</text>
</comment>
<evidence type="ECO:0000313" key="3">
    <source>
        <dbReference type="Proteomes" id="UP000562492"/>
    </source>
</evidence>
<reference evidence="2 3" key="1">
    <citation type="submission" date="2020-08" db="EMBL/GenBank/DDBJ databases">
        <title>Functional genomics of gut bacteria from endangered species of beetles.</title>
        <authorList>
            <person name="Carlos-Shanley C."/>
        </authorList>
    </citation>
    <scope>NUCLEOTIDE SEQUENCE [LARGE SCALE GENOMIC DNA]</scope>
    <source>
        <strain evidence="2 3">S00124</strain>
    </source>
</reference>
<accession>A0ABR6RJM1</accession>
<dbReference type="EMBL" id="JACHKZ010000025">
    <property type="protein sequence ID" value="MBB6579219.1"/>
    <property type="molecule type" value="Genomic_DNA"/>
</dbReference>
<evidence type="ECO:0000259" key="1">
    <source>
        <dbReference type="Pfam" id="PF08909"/>
    </source>
</evidence>
<name>A0ABR6RJM1_9BURK</name>
<dbReference type="Proteomes" id="UP000562492">
    <property type="component" value="Unassembled WGS sequence"/>
</dbReference>
<keyword evidence="3" id="KW-1185">Reference proteome</keyword>
<feature type="domain" description="DUF1854" evidence="1">
    <location>
        <begin position="38"/>
        <end position="165"/>
    </location>
</feature>
<dbReference type="Pfam" id="PF08909">
    <property type="entry name" value="DUF1854"/>
    <property type="match status" value="1"/>
</dbReference>